<dbReference type="Gene3D" id="2.40.30.30">
    <property type="entry name" value="Riboflavin kinase-like"/>
    <property type="match status" value="1"/>
</dbReference>
<reference evidence="22 23" key="1">
    <citation type="journal article" date="2004" name="Science">
        <title>The complete genome sequence of Propionibacterium acnes, a commensal of human skin.</title>
        <authorList>
            <person name="Bruggemann H."/>
            <person name="Henne A."/>
            <person name="Hoster F."/>
            <person name="Liesegang H."/>
            <person name="Wiezer A."/>
            <person name="Strittmatter A."/>
            <person name="Hujer S."/>
            <person name="Durre P."/>
            <person name="Gottschalk G."/>
        </authorList>
    </citation>
    <scope>NUCLEOTIDE SEQUENCE [LARGE SCALE GENOMIC DNA]</scope>
    <source>
        <strain evidence="23">DSM 16379 / KPA171202</strain>
    </source>
</reference>
<evidence type="ECO:0000256" key="8">
    <source>
        <dbReference type="ARBA" id="ARBA00022630"/>
    </source>
</evidence>
<sequence length="380" mass="40913">MARTRKRPSKNGSHVTTTGLTSSRLANSPRSKSDIDTGRPCGSPLPTTVFSLLAVAALYGLGEGSTLGRIRVQPDSHHRLLNVSVPEESSTVVIGNFDGVHRGHQALVQEAKRLDPDGYVVVVTFWPHPLTVVAPDQAPALLCSLERRIEWLKDAGASEVRVVNFTTEIASWAPAAFVERVLGPLQPRHVLVGQNFRFGRHAVGTPDALAEHGCFQVHAMDLVAISGVTVSSTRVREVVAAGKVTEAAELLGRPFEVGGVVVMGDQRGRELGFPTANLVVPQDRAVPADGVYAGWLEPTSGPDAGRRLPSAISVGTNPTFDGVERRVETYVIDRDDLELYGVDITVTFAERLRGQIKFDGIEPLISQMADDVETAKRVLS</sequence>
<evidence type="ECO:0000256" key="6">
    <source>
        <dbReference type="ARBA" id="ARBA00012393"/>
    </source>
</evidence>
<dbReference type="GO" id="GO:0006747">
    <property type="term" value="P:FAD biosynthetic process"/>
    <property type="evidence" value="ECO:0007669"/>
    <property type="project" value="UniProtKB-UniPathway"/>
</dbReference>
<keyword evidence="12" id="KW-0547">Nucleotide-binding</keyword>
<evidence type="ECO:0000256" key="13">
    <source>
        <dbReference type="ARBA" id="ARBA00022777"/>
    </source>
</evidence>
<evidence type="ECO:0000256" key="2">
    <source>
        <dbReference type="ARBA" id="ARBA00004726"/>
    </source>
</evidence>
<dbReference type="GO" id="GO:0009398">
    <property type="term" value="P:FMN biosynthetic process"/>
    <property type="evidence" value="ECO:0007669"/>
    <property type="project" value="UniProtKB-UniPathway"/>
</dbReference>
<comment type="pathway">
    <text evidence="2">Cofactor biosynthesis; FAD biosynthesis; FAD from FMN: step 1/1.</text>
</comment>
<evidence type="ECO:0000256" key="19">
    <source>
        <dbReference type="ARBA" id="ARBA00049494"/>
    </source>
</evidence>
<dbReference type="NCBIfam" id="TIGR00125">
    <property type="entry name" value="cyt_tran_rel"/>
    <property type="match status" value="1"/>
</dbReference>
<keyword evidence="14" id="KW-0274">FAD</keyword>
<dbReference type="UniPathway" id="UPA00276">
    <property type="reaction ID" value="UER00406"/>
</dbReference>
<proteinExistence type="inferred from homology"/>
<evidence type="ECO:0000256" key="14">
    <source>
        <dbReference type="ARBA" id="ARBA00022827"/>
    </source>
</evidence>
<evidence type="ECO:0000256" key="11">
    <source>
        <dbReference type="ARBA" id="ARBA00022695"/>
    </source>
</evidence>
<evidence type="ECO:0000256" key="18">
    <source>
        <dbReference type="ARBA" id="ARBA00047880"/>
    </source>
</evidence>
<dbReference type="EMBL" id="AE017283">
    <property type="protein sequence ID" value="AAT83221.1"/>
    <property type="molecule type" value="Genomic_DNA"/>
</dbReference>
<accession>Q6A7P4</accession>
<evidence type="ECO:0000256" key="16">
    <source>
        <dbReference type="ARBA" id="ARBA00023268"/>
    </source>
</evidence>
<dbReference type="KEGG" id="pac:PPA1474"/>
<dbReference type="GO" id="GO:0005524">
    <property type="term" value="F:ATP binding"/>
    <property type="evidence" value="ECO:0007669"/>
    <property type="project" value="UniProtKB-KW"/>
</dbReference>
<dbReference type="CDD" id="cd02064">
    <property type="entry name" value="FAD_synthetase_N"/>
    <property type="match status" value="1"/>
</dbReference>
<keyword evidence="10" id="KW-0808">Transferase</keyword>
<dbReference type="PANTHER" id="PTHR22749">
    <property type="entry name" value="RIBOFLAVIN KINASE/FMN ADENYLYLTRANSFERASE"/>
    <property type="match status" value="1"/>
</dbReference>
<evidence type="ECO:0000313" key="22">
    <source>
        <dbReference type="EMBL" id="AAT83221.1"/>
    </source>
</evidence>
<evidence type="ECO:0000256" key="12">
    <source>
        <dbReference type="ARBA" id="ARBA00022741"/>
    </source>
</evidence>
<dbReference type="Pfam" id="PF06574">
    <property type="entry name" value="FAD_syn"/>
    <property type="match status" value="1"/>
</dbReference>
<dbReference type="EC" id="2.7.7.2" evidence="6"/>
<keyword evidence="15" id="KW-0067">ATP-binding</keyword>
<evidence type="ECO:0000256" key="4">
    <source>
        <dbReference type="ARBA" id="ARBA00010214"/>
    </source>
</evidence>
<dbReference type="InterPro" id="IPR014729">
    <property type="entry name" value="Rossmann-like_a/b/a_fold"/>
</dbReference>
<evidence type="ECO:0000259" key="21">
    <source>
        <dbReference type="SMART" id="SM00904"/>
    </source>
</evidence>
<dbReference type="GO" id="GO:0008531">
    <property type="term" value="F:riboflavin kinase activity"/>
    <property type="evidence" value="ECO:0007669"/>
    <property type="project" value="UniProtKB-EC"/>
</dbReference>
<dbReference type="Proteomes" id="UP000000603">
    <property type="component" value="Chromosome"/>
</dbReference>
<keyword evidence="13 22" id="KW-0418">Kinase</keyword>
<comment type="function">
    <text evidence="1">Catalyzes the phosphorylation of riboflavin to FMN followed by the adenylation of FMN to FAD.</text>
</comment>
<dbReference type="UniPathway" id="UPA00277">
    <property type="reaction ID" value="UER00407"/>
</dbReference>
<organism evidence="22 23">
    <name type="scientific">Cutibacterium acnes (strain DSM 16379 / KPA171202)</name>
    <name type="common">Propionibacterium acnes</name>
    <dbReference type="NCBI Taxonomy" id="267747"/>
    <lineage>
        <taxon>Bacteria</taxon>
        <taxon>Bacillati</taxon>
        <taxon>Actinomycetota</taxon>
        <taxon>Actinomycetes</taxon>
        <taxon>Propionibacteriales</taxon>
        <taxon>Propionibacteriaceae</taxon>
        <taxon>Cutibacterium</taxon>
    </lineage>
</organism>
<evidence type="ECO:0000256" key="9">
    <source>
        <dbReference type="ARBA" id="ARBA00022643"/>
    </source>
</evidence>
<dbReference type="FunFam" id="2.40.30.30:FF:000003">
    <property type="entry name" value="Riboflavin biosynthesis protein"/>
    <property type="match status" value="1"/>
</dbReference>
<feature type="region of interest" description="Disordered" evidence="20">
    <location>
        <begin position="1"/>
        <end position="40"/>
    </location>
</feature>
<dbReference type="NCBIfam" id="NF004160">
    <property type="entry name" value="PRK05627.1-3"/>
    <property type="match status" value="1"/>
</dbReference>
<feature type="domain" description="Riboflavin kinase" evidence="21">
    <location>
        <begin position="250"/>
        <end position="380"/>
    </location>
</feature>
<dbReference type="PANTHER" id="PTHR22749:SF6">
    <property type="entry name" value="RIBOFLAVIN KINASE"/>
    <property type="match status" value="1"/>
</dbReference>
<comment type="catalytic activity">
    <reaction evidence="19">
        <text>FMN + ATP + H(+) = FAD + diphosphate</text>
        <dbReference type="Rhea" id="RHEA:17237"/>
        <dbReference type="ChEBI" id="CHEBI:15378"/>
        <dbReference type="ChEBI" id="CHEBI:30616"/>
        <dbReference type="ChEBI" id="CHEBI:33019"/>
        <dbReference type="ChEBI" id="CHEBI:57692"/>
        <dbReference type="ChEBI" id="CHEBI:58210"/>
        <dbReference type="EC" id="2.7.7.2"/>
    </reaction>
</comment>
<dbReference type="NCBIfam" id="TIGR00083">
    <property type="entry name" value="ribF"/>
    <property type="match status" value="1"/>
</dbReference>
<dbReference type="SMART" id="SM00904">
    <property type="entry name" value="Flavokinase"/>
    <property type="match status" value="1"/>
</dbReference>
<dbReference type="InterPro" id="IPR015865">
    <property type="entry name" value="Riboflavin_kinase_bac/euk"/>
</dbReference>
<dbReference type="InterPro" id="IPR004821">
    <property type="entry name" value="Cyt_trans-like"/>
</dbReference>
<evidence type="ECO:0000256" key="3">
    <source>
        <dbReference type="ARBA" id="ARBA00005201"/>
    </source>
</evidence>
<dbReference type="EnsemblBacteria" id="AAT83221">
    <property type="protein sequence ID" value="AAT83221"/>
    <property type="gene ID" value="PPA1474"/>
</dbReference>
<keyword evidence="9" id="KW-0288">FMN</keyword>
<protein>
    <recommendedName>
        <fullName evidence="7">Bifunctional riboflavin kinase/FMN adenylyltransferase</fullName>
        <ecNumber evidence="5">2.7.1.26</ecNumber>
        <ecNumber evidence="6">2.7.7.2</ecNumber>
    </recommendedName>
    <alternativeName>
        <fullName evidence="17">Riboflavin biosynthesis protein RibF</fullName>
    </alternativeName>
</protein>
<evidence type="ECO:0000256" key="7">
    <source>
        <dbReference type="ARBA" id="ARBA00018483"/>
    </source>
</evidence>
<dbReference type="AlphaFoldDB" id="Q6A7P4"/>
<dbReference type="SUPFAM" id="SSF52374">
    <property type="entry name" value="Nucleotidylyl transferase"/>
    <property type="match status" value="1"/>
</dbReference>
<dbReference type="Pfam" id="PF01687">
    <property type="entry name" value="Flavokinase"/>
    <property type="match status" value="1"/>
</dbReference>
<comment type="catalytic activity">
    <reaction evidence="18">
        <text>riboflavin + ATP = FMN + ADP + H(+)</text>
        <dbReference type="Rhea" id="RHEA:14357"/>
        <dbReference type="ChEBI" id="CHEBI:15378"/>
        <dbReference type="ChEBI" id="CHEBI:30616"/>
        <dbReference type="ChEBI" id="CHEBI:57986"/>
        <dbReference type="ChEBI" id="CHEBI:58210"/>
        <dbReference type="ChEBI" id="CHEBI:456216"/>
        <dbReference type="EC" id="2.7.1.26"/>
    </reaction>
</comment>
<dbReference type="InterPro" id="IPR023465">
    <property type="entry name" value="Riboflavin_kinase_dom_sf"/>
</dbReference>
<evidence type="ECO:0000256" key="20">
    <source>
        <dbReference type="SAM" id="MobiDB-lite"/>
    </source>
</evidence>
<dbReference type="InterPro" id="IPR002606">
    <property type="entry name" value="Riboflavin_kinase_bac"/>
</dbReference>
<dbReference type="InterPro" id="IPR015864">
    <property type="entry name" value="FAD_synthase"/>
</dbReference>
<evidence type="ECO:0000256" key="17">
    <source>
        <dbReference type="ARBA" id="ARBA00032176"/>
    </source>
</evidence>
<dbReference type="HOGENOM" id="CLU_048437_0_0_11"/>
<dbReference type="InterPro" id="IPR023468">
    <property type="entry name" value="Riboflavin_kinase"/>
</dbReference>
<comment type="similarity">
    <text evidence="4">Belongs to the RibF family.</text>
</comment>
<name>Q6A7P4_CUTAK</name>
<keyword evidence="16" id="KW-0511">Multifunctional enzyme</keyword>
<dbReference type="Gene3D" id="3.40.50.620">
    <property type="entry name" value="HUPs"/>
    <property type="match status" value="1"/>
</dbReference>
<gene>
    <name evidence="22" type="ordered locus">PPA1474</name>
</gene>
<evidence type="ECO:0000256" key="15">
    <source>
        <dbReference type="ARBA" id="ARBA00022840"/>
    </source>
</evidence>
<evidence type="ECO:0000256" key="10">
    <source>
        <dbReference type="ARBA" id="ARBA00022679"/>
    </source>
</evidence>
<dbReference type="GO" id="GO:0009231">
    <property type="term" value="P:riboflavin biosynthetic process"/>
    <property type="evidence" value="ECO:0007669"/>
    <property type="project" value="InterPro"/>
</dbReference>
<keyword evidence="8" id="KW-0285">Flavoprotein</keyword>
<keyword evidence="11" id="KW-0548">Nucleotidyltransferase</keyword>
<feature type="compositionally biased region" description="Polar residues" evidence="20">
    <location>
        <begin position="10"/>
        <end position="30"/>
    </location>
</feature>
<evidence type="ECO:0000256" key="5">
    <source>
        <dbReference type="ARBA" id="ARBA00012105"/>
    </source>
</evidence>
<evidence type="ECO:0000256" key="1">
    <source>
        <dbReference type="ARBA" id="ARBA00002121"/>
    </source>
</evidence>
<dbReference type="eggNOG" id="COG0196">
    <property type="taxonomic scope" value="Bacteria"/>
</dbReference>
<dbReference type="SUPFAM" id="SSF82114">
    <property type="entry name" value="Riboflavin kinase-like"/>
    <property type="match status" value="1"/>
</dbReference>
<dbReference type="EC" id="2.7.1.26" evidence="5"/>
<evidence type="ECO:0000313" key="23">
    <source>
        <dbReference type="Proteomes" id="UP000000603"/>
    </source>
</evidence>
<comment type="pathway">
    <text evidence="3">Cofactor biosynthesis; FMN biosynthesis; FMN from riboflavin (ATP route): step 1/1.</text>
</comment>
<dbReference type="GO" id="GO:0003919">
    <property type="term" value="F:FMN adenylyltransferase activity"/>
    <property type="evidence" value="ECO:0007669"/>
    <property type="project" value="UniProtKB-EC"/>
</dbReference>